<feature type="region of interest" description="Disordered" evidence="2">
    <location>
        <begin position="1"/>
        <end position="34"/>
    </location>
</feature>
<evidence type="ECO:0000313" key="3">
    <source>
        <dbReference type="EMBL" id="CZS99712.1"/>
    </source>
</evidence>
<evidence type="ECO:0000313" key="4">
    <source>
        <dbReference type="Proteomes" id="UP000178912"/>
    </source>
</evidence>
<dbReference type="EMBL" id="FJUX01000042">
    <property type="protein sequence ID" value="CZS99712.1"/>
    <property type="molecule type" value="Genomic_DNA"/>
</dbReference>
<evidence type="ECO:0000256" key="1">
    <source>
        <dbReference type="SAM" id="Coils"/>
    </source>
</evidence>
<proteinExistence type="predicted"/>
<organism evidence="3 4">
    <name type="scientific">Rhynchosporium agropyri</name>
    <dbReference type="NCBI Taxonomy" id="914238"/>
    <lineage>
        <taxon>Eukaryota</taxon>
        <taxon>Fungi</taxon>
        <taxon>Dikarya</taxon>
        <taxon>Ascomycota</taxon>
        <taxon>Pezizomycotina</taxon>
        <taxon>Leotiomycetes</taxon>
        <taxon>Helotiales</taxon>
        <taxon>Ploettnerulaceae</taxon>
        <taxon>Rhynchosporium</taxon>
    </lineage>
</organism>
<sequence>MEAQDNPGGSMSKPSQGAKDMAGSTATEKKIEPDSMVSLQGQIRKLHHDLKTANNQLSLVRQQKTMANDELKVVDNKYEKKIKGLEKDVENLIKQAQKDSQLAKKVQGGDDEQGKQVTALITKNERYLKELDELQTDIRAIHCISKGIHPDKVDKQPEKYKEHPHKWYKESLEKWIADHAKLQGRYKALEKHVEDRKKIDTMELNASITRYRVVALMRVLDAIFETAGADKLDPITCIARNQHLRDDVQGLRDCMVKVIDLVLMEASDRVAGGPTVEINSIFRDEMTRFPAFDRCERLRQVLIPGFGAPAQQVSATTTPSSSAPIGETTKVNAKGIVVQPSDSQSNKMPISKKAKKAKKKTKSANAATAKPTASSSSSTPVANDATLGSGPKKSPAKSINETNPPKLGPAKMNGSATKNVDATSKALQDENQALKTRKVTGKQPKITHVDASKILSQAQYPVTETSSEEHRPIPCYTEEDMRKIQDKVARLEARLLRKVDDNLMARIKISALQEKHCGDYPKPCTHITSTKINLQSNNCDRVDCERYRLYIREAREREEYMEKYVEVLSPMFLAGQAVRLQFLEEARAALAGEKPDENIVCEGLKAARAANGDLDNLLLTEARNADDHFTYQAFQDVYKAKSHEDWEALPELLQKTLNCQATIRFAKNLPAVDGMRLLLNAHENLCDRLIKRFYKYVDGKTALYEANSNHWVLINQLEWLTDEILMFDGENSVKKYEEFMEKENKKPKVTVKRYPGAERTWRKRNLETESAAE</sequence>
<feature type="coiled-coil region" evidence="1">
    <location>
        <begin position="36"/>
        <end position="137"/>
    </location>
</feature>
<dbReference type="Proteomes" id="UP000178912">
    <property type="component" value="Unassembled WGS sequence"/>
</dbReference>
<dbReference type="AlphaFoldDB" id="A0A1E1KNX8"/>
<keyword evidence="4" id="KW-1185">Reference proteome</keyword>
<feature type="compositionally biased region" description="Basic residues" evidence="2">
    <location>
        <begin position="350"/>
        <end position="362"/>
    </location>
</feature>
<feature type="compositionally biased region" description="Low complexity" evidence="2">
    <location>
        <begin position="314"/>
        <end position="324"/>
    </location>
</feature>
<accession>A0A1E1KNX8</accession>
<protein>
    <submittedName>
        <fullName evidence="3">Uncharacterized protein</fullName>
    </submittedName>
</protein>
<evidence type="ECO:0000256" key="2">
    <source>
        <dbReference type="SAM" id="MobiDB-lite"/>
    </source>
</evidence>
<feature type="compositionally biased region" description="Low complexity" evidence="2">
    <location>
        <begin position="363"/>
        <end position="379"/>
    </location>
</feature>
<name>A0A1E1KNX8_9HELO</name>
<reference evidence="4" key="1">
    <citation type="submission" date="2016-03" db="EMBL/GenBank/DDBJ databases">
        <authorList>
            <person name="Guldener U."/>
        </authorList>
    </citation>
    <scope>NUCLEOTIDE SEQUENCE [LARGE SCALE GENOMIC DNA]</scope>
    <source>
        <strain evidence="4">04CH-RAC-A.6.1</strain>
    </source>
</reference>
<feature type="region of interest" description="Disordered" evidence="2">
    <location>
        <begin position="310"/>
        <end position="419"/>
    </location>
</feature>
<gene>
    <name evidence="3" type="ORF">RAG0_08017</name>
</gene>
<keyword evidence="1" id="KW-0175">Coiled coil</keyword>
<dbReference type="OrthoDB" id="3499464at2759"/>